<keyword evidence="1" id="KW-1003">Cell membrane</keyword>
<keyword evidence="1" id="KW-1133">Transmembrane helix</keyword>
<feature type="transmembrane region" description="Helical" evidence="1">
    <location>
        <begin position="168"/>
        <end position="191"/>
    </location>
</feature>
<dbReference type="AlphaFoldDB" id="A0A1G6AX58"/>
<feature type="transmembrane region" description="Helical" evidence="1">
    <location>
        <begin position="203"/>
        <end position="223"/>
    </location>
</feature>
<dbReference type="GO" id="GO:0043190">
    <property type="term" value="C:ATP-binding cassette (ABC) transporter complex"/>
    <property type="evidence" value="ECO:0007669"/>
    <property type="project" value="InterPro"/>
</dbReference>
<protein>
    <submittedName>
        <fullName evidence="2">Phospholipid/cholesterol/gamma-HCH transport system permease protein</fullName>
    </submittedName>
</protein>
<feature type="transmembrane region" description="Helical" evidence="1">
    <location>
        <begin position="261"/>
        <end position="289"/>
    </location>
</feature>
<evidence type="ECO:0000256" key="1">
    <source>
        <dbReference type="RuleBase" id="RU362044"/>
    </source>
</evidence>
<dbReference type="Pfam" id="PF02405">
    <property type="entry name" value="MlaE"/>
    <property type="match status" value="1"/>
</dbReference>
<dbReference type="RefSeq" id="WP_092591460.1">
    <property type="nucleotide sequence ID" value="NZ_FMXN01000002.1"/>
</dbReference>
<organism evidence="2 3">
    <name type="scientific">Pseudidiomarina indica</name>
    <dbReference type="NCBI Taxonomy" id="1159017"/>
    <lineage>
        <taxon>Bacteria</taxon>
        <taxon>Pseudomonadati</taxon>
        <taxon>Pseudomonadota</taxon>
        <taxon>Gammaproteobacteria</taxon>
        <taxon>Alteromonadales</taxon>
        <taxon>Idiomarinaceae</taxon>
        <taxon>Pseudidiomarina</taxon>
    </lineage>
</organism>
<proteinExistence type="inferred from homology"/>
<dbReference type="OrthoDB" id="9810518at2"/>
<keyword evidence="1" id="KW-0472">Membrane</keyword>
<feature type="transmembrane region" description="Helical" evidence="1">
    <location>
        <begin position="350"/>
        <end position="369"/>
    </location>
</feature>
<evidence type="ECO:0000313" key="2">
    <source>
        <dbReference type="EMBL" id="SDB12904.1"/>
    </source>
</evidence>
<reference evidence="3" key="1">
    <citation type="submission" date="2016-10" db="EMBL/GenBank/DDBJ databases">
        <authorList>
            <person name="Varghese N."/>
            <person name="Submissions S."/>
        </authorList>
    </citation>
    <scope>NUCLEOTIDE SEQUENCE [LARGE SCALE GENOMIC DNA]</scope>
    <source>
        <strain evidence="3">CGMCC 1.10824</strain>
    </source>
</reference>
<dbReference type="STRING" id="1159017.SAMN02927930_00518"/>
<comment type="subcellular location">
    <subcellularLocation>
        <location evidence="1">Cell inner membrane</location>
        <topology evidence="1">Multi-pass membrane protein</topology>
    </subcellularLocation>
</comment>
<comment type="similarity">
    <text evidence="1">Belongs to the MlaE permease family.</text>
</comment>
<sequence length="373" mass="40846">MSTATFVSYEPEQNQLQLSGQWVFSNYLAIQRALQQLPQSVSVQQLDCSQLQRLDLNTAALLTGRLNRTQLRSLIDQAQGLKPVHHAVFEQLLNALTVAENEPAPAPQPWYHWVSDLGRWVDQQLQQFLLLCHFIGLVLVTAGRVVLNPRRWRLTSCVAHMQQSGLAAIPIIALMAFLVGAVLAFLGATVLVEFGATLYTVDLVAFGFMRELGVLLTAILLAGRTASSFTAQIGAMKVNEELDAMQVEQLNPIEMLVLPRLFALLIMMPLLTFIATTAGLVGGAAVAVLSLDISLTHYLSILNEVPIRHFWVGISKAPFFALIIGIIGCLEGFKVSSNARSIGVHTTKSVVQALFAVILLDAIAALFFMEMGW</sequence>
<keyword evidence="1" id="KW-0997">Cell inner membrane</keyword>
<accession>A0A1G6AX58</accession>
<dbReference type="NCBIfam" id="TIGR00056">
    <property type="entry name" value="MlaE family lipid ABC transporter permease subunit"/>
    <property type="match status" value="1"/>
</dbReference>
<keyword evidence="1" id="KW-0812">Transmembrane</keyword>
<evidence type="ECO:0000313" key="3">
    <source>
        <dbReference type="Proteomes" id="UP000199626"/>
    </source>
</evidence>
<dbReference type="GO" id="GO:0005548">
    <property type="term" value="F:phospholipid transporter activity"/>
    <property type="evidence" value="ECO:0007669"/>
    <property type="project" value="TreeGrafter"/>
</dbReference>
<gene>
    <name evidence="2" type="ORF">SAMN02927930_00518</name>
</gene>
<dbReference type="PANTHER" id="PTHR30188:SF3">
    <property type="entry name" value="ABC TRANSPORTER PERMEASE"/>
    <property type="match status" value="1"/>
</dbReference>
<dbReference type="InterPro" id="IPR003453">
    <property type="entry name" value="ABC_MlaE_roteobac"/>
</dbReference>
<dbReference type="InterPro" id="IPR030802">
    <property type="entry name" value="Permease_MalE"/>
</dbReference>
<name>A0A1G6AX58_9GAMM</name>
<feature type="transmembrane region" description="Helical" evidence="1">
    <location>
        <begin position="128"/>
        <end position="147"/>
    </location>
</feature>
<feature type="transmembrane region" description="Helical" evidence="1">
    <location>
        <begin position="309"/>
        <end position="330"/>
    </location>
</feature>
<dbReference type="PANTHER" id="PTHR30188">
    <property type="entry name" value="ABC TRANSPORTER PERMEASE PROTEIN-RELATED"/>
    <property type="match status" value="1"/>
</dbReference>
<dbReference type="EMBL" id="FMXN01000002">
    <property type="protein sequence ID" value="SDB12904.1"/>
    <property type="molecule type" value="Genomic_DNA"/>
</dbReference>
<dbReference type="Proteomes" id="UP000199626">
    <property type="component" value="Unassembled WGS sequence"/>
</dbReference>
<keyword evidence="3" id="KW-1185">Reference proteome</keyword>